<sequence length="133" mass="14871">MRFLHYFVTVLFIAGCSGTDTADSKQELPTEANAKVQKNNRSDAPQEDTEMLTITGTIVHKNLEGGFFGLDANDGKKYMPKGMNKELLRHGMIVQVKGYVLSDVLTFQQYGEVLKVVEAIKVDDSNTDHNDTW</sequence>
<gene>
    <name evidence="1" type="ORF">GLIP_0889</name>
</gene>
<reference evidence="1 2" key="1">
    <citation type="journal article" date="2017" name="Antonie Van Leeuwenhoek">
        <title>Rhizobium rhizosphaerae sp. nov., a novel species isolated from rice rhizosphere.</title>
        <authorList>
            <person name="Zhao J.J."/>
            <person name="Zhang J."/>
            <person name="Zhang R.J."/>
            <person name="Zhang C.W."/>
            <person name="Yin H.Q."/>
            <person name="Zhang X.X."/>
        </authorList>
    </citation>
    <scope>NUCLEOTIDE SEQUENCE [LARGE SCALE GENOMIC DNA]</scope>
    <source>
        <strain evidence="1 2">E3</strain>
    </source>
</reference>
<dbReference type="Proteomes" id="UP000006334">
    <property type="component" value="Unassembled WGS sequence"/>
</dbReference>
<dbReference type="PROSITE" id="PS51257">
    <property type="entry name" value="PROKAR_LIPOPROTEIN"/>
    <property type="match status" value="1"/>
</dbReference>
<accession>K6Y5L6</accession>
<evidence type="ECO:0000313" key="2">
    <source>
        <dbReference type="Proteomes" id="UP000006334"/>
    </source>
</evidence>
<organism evidence="1 2">
    <name type="scientific">Aliiglaciecola lipolytica E3</name>
    <dbReference type="NCBI Taxonomy" id="1127673"/>
    <lineage>
        <taxon>Bacteria</taxon>
        <taxon>Pseudomonadati</taxon>
        <taxon>Pseudomonadota</taxon>
        <taxon>Gammaproteobacteria</taxon>
        <taxon>Alteromonadales</taxon>
        <taxon>Alteromonadaceae</taxon>
        <taxon>Aliiglaciecola</taxon>
    </lineage>
</organism>
<dbReference type="EMBL" id="BAEN01000021">
    <property type="protein sequence ID" value="GAC13532.1"/>
    <property type="molecule type" value="Genomic_DNA"/>
</dbReference>
<dbReference type="OrthoDB" id="6322428at2"/>
<protein>
    <submittedName>
        <fullName evidence="1">Uncharacterized protein</fullName>
    </submittedName>
</protein>
<dbReference type="AlphaFoldDB" id="K6Y5L6"/>
<evidence type="ECO:0000313" key="1">
    <source>
        <dbReference type="EMBL" id="GAC13532.1"/>
    </source>
</evidence>
<name>K6Y5L6_9ALTE</name>
<proteinExistence type="predicted"/>
<dbReference type="eggNOG" id="COG3042">
    <property type="taxonomic scope" value="Bacteria"/>
</dbReference>
<keyword evidence="2" id="KW-1185">Reference proteome</keyword>
<comment type="caution">
    <text evidence="1">The sequence shown here is derived from an EMBL/GenBank/DDBJ whole genome shotgun (WGS) entry which is preliminary data.</text>
</comment>
<dbReference type="RefSeq" id="WP_008843349.1">
    <property type="nucleotide sequence ID" value="NZ_BAEN01000021.1"/>
</dbReference>